<dbReference type="FunFam" id="3.40.50.300:FF:000134">
    <property type="entry name" value="Iron-enterobactin ABC transporter ATP-binding protein"/>
    <property type="match status" value="1"/>
</dbReference>
<dbReference type="GO" id="GO:0005524">
    <property type="term" value="F:ATP binding"/>
    <property type="evidence" value="ECO:0007669"/>
    <property type="project" value="UniProtKB-KW"/>
</dbReference>
<protein>
    <submittedName>
        <fullName evidence="12">ABC transporter ATP-binding protein</fullName>
    </submittedName>
</protein>
<evidence type="ECO:0000256" key="6">
    <source>
        <dbReference type="ARBA" id="ARBA00022840"/>
    </source>
</evidence>
<dbReference type="PANTHER" id="PTHR42771">
    <property type="entry name" value="IRON(3+)-HYDROXAMATE IMPORT ATP-BINDING PROTEIN FHUC"/>
    <property type="match status" value="1"/>
</dbReference>
<dbReference type="InterPro" id="IPR027417">
    <property type="entry name" value="P-loop_NTPase"/>
</dbReference>
<dbReference type="SMART" id="SM00382">
    <property type="entry name" value="AAA"/>
    <property type="match status" value="1"/>
</dbReference>
<dbReference type="EMBL" id="VKAC01000004">
    <property type="protein sequence ID" value="TXR56671.1"/>
    <property type="molecule type" value="Genomic_DNA"/>
</dbReference>
<keyword evidence="13" id="KW-1185">Reference proteome</keyword>
<dbReference type="GO" id="GO:0006826">
    <property type="term" value="P:iron ion transport"/>
    <property type="evidence" value="ECO:0007669"/>
    <property type="project" value="UniProtKB-KW"/>
</dbReference>
<dbReference type="Pfam" id="PF00005">
    <property type="entry name" value="ABC_tran"/>
    <property type="match status" value="1"/>
</dbReference>
<feature type="compositionally biased region" description="Polar residues" evidence="10">
    <location>
        <begin position="342"/>
        <end position="357"/>
    </location>
</feature>
<evidence type="ECO:0000256" key="7">
    <source>
        <dbReference type="ARBA" id="ARBA00023004"/>
    </source>
</evidence>
<feature type="region of interest" description="Disordered" evidence="10">
    <location>
        <begin position="293"/>
        <end position="357"/>
    </location>
</feature>
<proteinExistence type="predicted"/>
<evidence type="ECO:0000256" key="1">
    <source>
        <dbReference type="ARBA" id="ARBA00004202"/>
    </source>
</evidence>
<evidence type="ECO:0000256" key="3">
    <source>
        <dbReference type="ARBA" id="ARBA00022475"/>
    </source>
</evidence>
<dbReference type="Proteomes" id="UP000321234">
    <property type="component" value="Unassembled WGS sequence"/>
</dbReference>
<evidence type="ECO:0000313" key="12">
    <source>
        <dbReference type="EMBL" id="TXR56671.1"/>
    </source>
</evidence>
<accession>A0A5C8ZHM2</accession>
<evidence type="ECO:0000256" key="10">
    <source>
        <dbReference type="SAM" id="MobiDB-lite"/>
    </source>
</evidence>
<keyword evidence="3" id="KW-1003">Cell membrane</keyword>
<evidence type="ECO:0000256" key="4">
    <source>
        <dbReference type="ARBA" id="ARBA00022496"/>
    </source>
</evidence>
<dbReference type="GO" id="GO:0005886">
    <property type="term" value="C:plasma membrane"/>
    <property type="evidence" value="ECO:0007669"/>
    <property type="project" value="UniProtKB-SubCell"/>
</dbReference>
<feature type="domain" description="ABC transporter" evidence="11">
    <location>
        <begin position="17"/>
        <end position="271"/>
    </location>
</feature>
<dbReference type="InterPro" id="IPR003439">
    <property type="entry name" value="ABC_transporter-like_ATP-bd"/>
</dbReference>
<feature type="compositionally biased region" description="Low complexity" evidence="10">
    <location>
        <begin position="328"/>
        <end position="338"/>
    </location>
</feature>
<keyword evidence="8" id="KW-0406">Ion transport</keyword>
<dbReference type="PANTHER" id="PTHR42771:SF2">
    <property type="entry name" value="IRON(3+)-HYDROXAMATE IMPORT ATP-BINDING PROTEIN FHUC"/>
    <property type="match status" value="1"/>
</dbReference>
<comment type="caution">
    <text evidence="12">The sequence shown here is derived from an EMBL/GenBank/DDBJ whole genome shotgun (WGS) entry which is preliminary data.</text>
</comment>
<gene>
    <name evidence="12" type="ORF">FMM08_07895</name>
</gene>
<dbReference type="InterPro" id="IPR003593">
    <property type="entry name" value="AAA+_ATPase"/>
</dbReference>
<dbReference type="PROSITE" id="PS50893">
    <property type="entry name" value="ABC_TRANSPORTER_2"/>
    <property type="match status" value="1"/>
</dbReference>
<evidence type="ECO:0000313" key="13">
    <source>
        <dbReference type="Proteomes" id="UP000321234"/>
    </source>
</evidence>
<comment type="subcellular location">
    <subcellularLocation>
        <location evidence="1">Cell membrane</location>
        <topology evidence="1">Peripheral membrane protein</topology>
    </subcellularLocation>
</comment>
<evidence type="ECO:0000259" key="11">
    <source>
        <dbReference type="PROSITE" id="PS50893"/>
    </source>
</evidence>
<reference evidence="12 13" key="1">
    <citation type="submission" date="2019-07" db="EMBL/GenBank/DDBJ databases">
        <title>Quadrisphaera sp. strain DD2A genome sequencing and assembly.</title>
        <authorList>
            <person name="Kim I."/>
        </authorList>
    </citation>
    <scope>NUCLEOTIDE SEQUENCE [LARGE SCALE GENOMIC DNA]</scope>
    <source>
        <strain evidence="12 13">DD2A</strain>
    </source>
</reference>
<evidence type="ECO:0000256" key="8">
    <source>
        <dbReference type="ARBA" id="ARBA00023065"/>
    </source>
</evidence>
<name>A0A5C8ZHM2_9ACTN</name>
<dbReference type="OrthoDB" id="4318785at2"/>
<evidence type="ECO:0000256" key="5">
    <source>
        <dbReference type="ARBA" id="ARBA00022741"/>
    </source>
</evidence>
<feature type="compositionally biased region" description="Low complexity" evidence="10">
    <location>
        <begin position="305"/>
        <end position="318"/>
    </location>
</feature>
<evidence type="ECO:0000256" key="2">
    <source>
        <dbReference type="ARBA" id="ARBA00022448"/>
    </source>
</evidence>
<dbReference type="RefSeq" id="WP_147925800.1">
    <property type="nucleotide sequence ID" value="NZ_VKAC01000004.1"/>
</dbReference>
<keyword evidence="7" id="KW-0408">Iron</keyword>
<dbReference type="InterPro" id="IPR017871">
    <property type="entry name" value="ABC_transporter-like_CS"/>
</dbReference>
<dbReference type="Gene3D" id="3.40.50.300">
    <property type="entry name" value="P-loop containing nucleotide triphosphate hydrolases"/>
    <property type="match status" value="1"/>
</dbReference>
<keyword evidence="5" id="KW-0547">Nucleotide-binding</keyword>
<evidence type="ECO:0000256" key="9">
    <source>
        <dbReference type="ARBA" id="ARBA00023136"/>
    </source>
</evidence>
<dbReference type="InterPro" id="IPR051535">
    <property type="entry name" value="Siderophore_ABC-ATPase"/>
</dbReference>
<dbReference type="AlphaFoldDB" id="A0A5C8ZHM2"/>
<organism evidence="12 13">
    <name type="scientific">Quadrisphaera setariae</name>
    <dbReference type="NCBI Taxonomy" id="2593304"/>
    <lineage>
        <taxon>Bacteria</taxon>
        <taxon>Bacillati</taxon>
        <taxon>Actinomycetota</taxon>
        <taxon>Actinomycetes</taxon>
        <taxon>Kineosporiales</taxon>
        <taxon>Kineosporiaceae</taxon>
        <taxon>Quadrisphaera</taxon>
    </lineage>
</organism>
<dbReference type="CDD" id="cd03214">
    <property type="entry name" value="ABC_Iron-Siderophores_B12_Hemin"/>
    <property type="match status" value="1"/>
</dbReference>
<keyword evidence="6 12" id="KW-0067">ATP-binding</keyword>
<dbReference type="PROSITE" id="PS00211">
    <property type="entry name" value="ABC_TRANSPORTER_1"/>
    <property type="match status" value="1"/>
</dbReference>
<dbReference type="GO" id="GO:0016887">
    <property type="term" value="F:ATP hydrolysis activity"/>
    <property type="evidence" value="ECO:0007669"/>
    <property type="project" value="InterPro"/>
</dbReference>
<keyword evidence="2" id="KW-0813">Transport</keyword>
<keyword evidence="9" id="KW-0472">Membrane</keyword>
<dbReference type="SUPFAM" id="SSF52540">
    <property type="entry name" value="P-loop containing nucleoside triphosphate hydrolases"/>
    <property type="match status" value="1"/>
</dbReference>
<keyword evidence="4" id="KW-0410">Iron transport</keyword>
<sequence length="357" mass="36846">MTASTSPGSTPGPTSRLRAERIRLAYGERVVVGGGGGLDLAVPDGALTVVVGPNGCGKSTVLRALGRLMRPTAGRVLLDGRAIDSMPTRAVAQQLALLPQSPTAPEGLTVRDLVARGRHPHQRWFSTASAADEDAVARALGRVGMLDLADRVVDELSGGQRQRAWIALALAQETDLLLLDEPTTYLDLNHQLEVLDLVHELVHPSGAGGAEGGEGAEGSGGRTAVAVLHDLNLTARYADHVVAVKEGAVVAAGTPAEVFTEELLEQVFSVRARVLEDPVAGGPLIVPLAGRHATAAPQAHDDEQPSQPSQPGEPGQGPVLSVVQETRPAPSTASSTAPPTGPQHSHPSTPVTSGAPR</sequence>